<organism evidence="8 9">
    <name type="scientific">Paralvinella palmiformis</name>
    <dbReference type="NCBI Taxonomy" id="53620"/>
    <lineage>
        <taxon>Eukaryota</taxon>
        <taxon>Metazoa</taxon>
        <taxon>Spiralia</taxon>
        <taxon>Lophotrochozoa</taxon>
        <taxon>Annelida</taxon>
        <taxon>Polychaeta</taxon>
        <taxon>Sedentaria</taxon>
        <taxon>Canalipalpata</taxon>
        <taxon>Terebellida</taxon>
        <taxon>Terebelliformia</taxon>
        <taxon>Alvinellidae</taxon>
        <taxon>Paralvinella</taxon>
    </lineage>
</organism>
<proteinExistence type="inferred from homology"/>
<dbReference type="SUPFAM" id="SSF52833">
    <property type="entry name" value="Thioredoxin-like"/>
    <property type="match status" value="1"/>
</dbReference>
<dbReference type="GO" id="GO:0004602">
    <property type="term" value="F:glutathione peroxidase activity"/>
    <property type="evidence" value="ECO:0007669"/>
    <property type="project" value="TreeGrafter"/>
</dbReference>
<keyword evidence="3" id="KW-0964">Secreted</keyword>
<dbReference type="PANTHER" id="PTHR11592:SF88">
    <property type="entry name" value="GLUTATHIONE PEROXIDASE-RELATED"/>
    <property type="match status" value="1"/>
</dbReference>
<accession>A0AAD9J3P4</accession>
<comment type="subcellular location">
    <subcellularLocation>
        <location evidence="1">Secreted</location>
    </subcellularLocation>
</comment>
<gene>
    <name evidence="8" type="ORF">LSH36_655g00039</name>
</gene>
<dbReference type="GO" id="GO:0006979">
    <property type="term" value="P:response to oxidative stress"/>
    <property type="evidence" value="ECO:0007669"/>
    <property type="project" value="InterPro"/>
</dbReference>
<keyword evidence="4 7" id="KW-0575">Peroxidase</keyword>
<keyword evidence="5" id="KW-0732">Signal</keyword>
<evidence type="ECO:0000313" key="8">
    <source>
        <dbReference type="EMBL" id="KAK2145814.1"/>
    </source>
</evidence>
<evidence type="ECO:0000256" key="1">
    <source>
        <dbReference type="ARBA" id="ARBA00004613"/>
    </source>
</evidence>
<evidence type="ECO:0000256" key="5">
    <source>
        <dbReference type="ARBA" id="ARBA00022729"/>
    </source>
</evidence>
<evidence type="ECO:0000256" key="3">
    <source>
        <dbReference type="ARBA" id="ARBA00022525"/>
    </source>
</evidence>
<dbReference type="AlphaFoldDB" id="A0AAD9J3P4"/>
<dbReference type="PROSITE" id="PS51355">
    <property type="entry name" value="GLUTATHIONE_PEROXID_3"/>
    <property type="match status" value="1"/>
</dbReference>
<evidence type="ECO:0000256" key="4">
    <source>
        <dbReference type="ARBA" id="ARBA00022559"/>
    </source>
</evidence>
<dbReference type="Pfam" id="PF00255">
    <property type="entry name" value="GSHPx"/>
    <property type="match status" value="1"/>
</dbReference>
<dbReference type="GO" id="GO:0005576">
    <property type="term" value="C:extracellular region"/>
    <property type="evidence" value="ECO:0007669"/>
    <property type="project" value="UniProtKB-SubCell"/>
</dbReference>
<dbReference type="PANTHER" id="PTHR11592">
    <property type="entry name" value="GLUTATHIONE PEROXIDASE"/>
    <property type="match status" value="1"/>
</dbReference>
<comment type="similarity">
    <text evidence="2 7">Belongs to the glutathione peroxidase family.</text>
</comment>
<keyword evidence="9" id="KW-1185">Reference proteome</keyword>
<dbReference type="PIRSF" id="PIRSF000303">
    <property type="entry name" value="Glutathion_perox"/>
    <property type="match status" value="1"/>
</dbReference>
<dbReference type="InterPro" id="IPR036249">
    <property type="entry name" value="Thioredoxin-like_sf"/>
</dbReference>
<reference evidence="8" key="1">
    <citation type="journal article" date="2023" name="Mol. Biol. Evol.">
        <title>Third-Generation Sequencing Reveals the Adaptive Role of the Epigenome in Three Deep-Sea Polychaetes.</title>
        <authorList>
            <person name="Perez M."/>
            <person name="Aroh O."/>
            <person name="Sun Y."/>
            <person name="Lan Y."/>
            <person name="Juniper S.K."/>
            <person name="Young C.R."/>
            <person name="Angers B."/>
            <person name="Qian P.Y."/>
        </authorList>
    </citation>
    <scope>NUCLEOTIDE SEQUENCE</scope>
    <source>
        <strain evidence="8">P08H-3</strain>
    </source>
</reference>
<protein>
    <recommendedName>
        <fullName evidence="7">Glutathione peroxidase</fullName>
    </recommendedName>
</protein>
<dbReference type="Proteomes" id="UP001208570">
    <property type="component" value="Unassembled WGS sequence"/>
</dbReference>
<evidence type="ECO:0000256" key="6">
    <source>
        <dbReference type="ARBA" id="ARBA00023002"/>
    </source>
</evidence>
<evidence type="ECO:0000313" key="9">
    <source>
        <dbReference type="Proteomes" id="UP001208570"/>
    </source>
</evidence>
<name>A0AAD9J3P4_9ANNE</name>
<evidence type="ECO:0000256" key="2">
    <source>
        <dbReference type="ARBA" id="ARBA00006926"/>
    </source>
</evidence>
<dbReference type="Gene3D" id="3.40.30.10">
    <property type="entry name" value="Glutaredoxin"/>
    <property type="match status" value="1"/>
</dbReference>
<dbReference type="InterPro" id="IPR000889">
    <property type="entry name" value="Glutathione_peroxidase"/>
</dbReference>
<sequence>MQQDYGDQLAVVAIPCNQFLLQEPGTNPEIPNTYRYVRPGGNFIHTFELAAKIDVNGEQEDPLYTYLKDACPAPQEVIGNPVELYFSPIRVNDITWNFEKFLINTNGAPYKRYEPEVHPDSLRRDIDELLAPNKKGNVNKLDNVLQKLHKHSHLLKKH</sequence>
<dbReference type="PRINTS" id="PR01011">
    <property type="entry name" value="GLUTPROXDASE"/>
</dbReference>
<keyword evidence="6 7" id="KW-0560">Oxidoreductase</keyword>
<dbReference type="EMBL" id="JAODUP010000655">
    <property type="protein sequence ID" value="KAK2145814.1"/>
    <property type="molecule type" value="Genomic_DNA"/>
</dbReference>
<comment type="caution">
    <text evidence="8">The sequence shown here is derived from an EMBL/GenBank/DDBJ whole genome shotgun (WGS) entry which is preliminary data.</text>
</comment>
<evidence type="ECO:0000256" key="7">
    <source>
        <dbReference type="RuleBase" id="RU000499"/>
    </source>
</evidence>